<dbReference type="InterPro" id="IPR036397">
    <property type="entry name" value="RNaseH_sf"/>
</dbReference>
<dbReference type="PANTHER" id="PTHR46060:SF1">
    <property type="entry name" value="MARINER MOS1 TRANSPOSASE-LIKE PROTEIN"/>
    <property type="match status" value="1"/>
</dbReference>
<name>A0ABR1ERN9_NECAM</name>
<evidence type="ECO:0000313" key="2">
    <source>
        <dbReference type="Proteomes" id="UP001303046"/>
    </source>
</evidence>
<reference evidence="1 2" key="1">
    <citation type="submission" date="2023-08" db="EMBL/GenBank/DDBJ databases">
        <title>A Necator americanus chromosomal reference genome.</title>
        <authorList>
            <person name="Ilik V."/>
            <person name="Petrzelkova K.J."/>
            <person name="Pardy F."/>
            <person name="Fuh T."/>
            <person name="Niatou-Singa F.S."/>
            <person name="Gouil Q."/>
            <person name="Baker L."/>
            <person name="Ritchie M.E."/>
            <person name="Jex A.R."/>
            <person name="Gazzola D."/>
            <person name="Li H."/>
            <person name="Toshio Fujiwara R."/>
            <person name="Zhan B."/>
            <person name="Aroian R.V."/>
            <person name="Pafco B."/>
            <person name="Schwarz E.M."/>
        </authorList>
    </citation>
    <scope>NUCLEOTIDE SEQUENCE [LARGE SCALE GENOMIC DNA]</scope>
    <source>
        <strain evidence="1 2">Aroian</strain>
        <tissue evidence="1">Whole animal</tissue>
    </source>
</reference>
<comment type="caution">
    <text evidence="1">The sequence shown here is derived from an EMBL/GenBank/DDBJ whole genome shotgun (WGS) entry which is preliminary data.</text>
</comment>
<dbReference type="Gene3D" id="3.30.420.10">
    <property type="entry name" value="Ribonuclease H-like superfamily/Ribonuclease H"/>
    <property type="match status" value="1"/>
</dbReference>
<dbReference type="PANTHER" id="PTHR46060">
    <property type="entry name" value="MARINER MOS1 TRANSPOSASE-LIKE PROTEIN"/>
    <property type="match status" value="1"/>
</dbReference>
<sequence length="213" mass="25180">MDCHAETALSLFTLKRTHTWLEHLVTGDEKWISYSNIHRRAQWVDKSTDAEDVPKLNVHAKKVMLCIWWSVHGVEYWELLAQGCTVTADVYVEQLRNLKTNLKNARPQQREVYFQHDNTQSHIGKTTKAELKKFFWTISPHPPYSPDLAPSDYHLFPYLQRHLDGQNFQTRDDIKKALEQFFKEQSPAFWSKGIYDLPRRWQKTIDANGAYFK</sequence>
<keyword evidence="2" id="KW-1185">Reference proteome</keyword>
<evidence type="ECO:0000313" key="1">
    <source>
        <dbReference type="EMBL" id="KAK6765305.1"/>
    </source>
</evidence>
<proteinExistence type="predicted"/>
<dbReference type="Pfam" id="PF01359">
    <property type="entry name" value="Transposase_1"/>
    <property type="match status" value="1"/>
</dbReference>
<evidence type="ECO:0008006" key="3">
    <source>
        <dbReference type="Google" id="ProtNLM"/>
    </source>
</evidence>
<organism evidence="1 2">
    <name type="scientific">Necator americanus</name>
    <name type="common">Human hookworm</name>
    <dbReference type="NCBI Taxonomy" id="51031"/>
    <lineage>
        <taxon>Eukaryota</taxon>
        <taxon>Metazoa</taxon>
        <taxon>Ecdysozoa</taxon>
        <taxon>Nematoda</taxon>
        <taxon>Chromadorea</taxon>
        <taxon>Rhabditida</taxon>
        <taxon>Rhabditina</taxon>
        <taxon>Rhabditomorpha</taxon>
        <taxon>Strongyloidea</taxon>
        <taxon>Ancylostomatidae</taxon>
        <taxon>Bunostominae</taxon>
        <taxon>Necator</taxon>
    </lineage>
</organism>
<accession>A0ABR1ERN9</accession>
<dbReference type="InterPro" id="IPR001888">
    <property type="entry name" value="Transposase_1"/>
</dbReference>
<gene>
    <name evidence="1" type="primary">Necator_chrX.g25461</name>
    <name evidence="1" type="ORF">RB195_025295</name>
</gene>
<dbReference type="EMBL" id="JAVFWL010000006">
    <property type="protein sequence ID" value="KAK6765305.1"/>
    <property type="molecule type" value="Genomic_DNA"/>
</dbReference>
<protein>
    <recommendedName>
        <fullName evidence="3">Transposase</fullName>
    </recommendedName>
</protein>
<dbReference type="InterPro" id="IPR052709">
    <property type="entry name" value="Transposase-MT_Hybrid"/>
</dbReference>
<dbReference type="Proteomes" id="UP001303046">
    <property type="component" value="Unassembled WGS sequence"/>
</dbReference>